<comment type="caution">
    <text evidence="7">The sequence shown here is derived from an EMBL/GenBank/DDBJ whole genome shotgun (WGS) entry which is preliminary data.</text>
</comment>
<feature type="domain" description="NlpC/P60" evidence="6">
    <location>
        <begin position="248"/>
        <end position="392"/>
    </location>
</feature>
<dbReference type="EMBL" id="AEXN01000032">
    <property type="protein sequence ID" value="EGC83647.1"/>
    <property type="molecule type" value="Genomic_DNA"/>
</dbReference>
<evidence type="ECO:0000256" key="5">
    <source>
        <dbReference type="SAM" id="MobiDB-lite"/>
    </source>
</evidence>
<dbReference type="Pfam" id="PF05382">
    <property type="entry name" value="Amidase_5"/>
    <property type="match status" value="1"/>
</dbReference>
<accession>F0H1N0</accession>
<keyword evidence="8" id="KW-1185">Reference proteome</keyword>
<dbReference type="InterPro" id="IPR007119">
    <property type="entry name" value="Phage_tail_spike_N"/>
</dbReference>
<keyword evidence="4" id="KW-0788">Thiol protease</keyword>
<proteinExistence type="inferred from homology"/>
<dbReference type="Proteomes" id="UP000005277">
    <property type="component" value="Unassembled WGS sequence"/>
</dbReference>
<dbReference type="GO" id="GO:0008234">
    <property type="term" value="F:cysteine-type peptidase activity"/>
    <property type="evidence" value="ECO:0007669"/>
    <property type="project" value="UniProtKB-KW"/>
</dbReference>
<dbReference type="Gene3D" id="1.10.530.10">
    <property type="match status" value="1"/>
</dbReference>
<feature type="compositionally biased region" description="Basic and acidic residues" evidence="5">
    <location>
        <begin position="966"/>
        <end position="979"/>
    </location>
</feature>
<feature type="region of interest" description="Disordered" evidence="5">
    <location>
        <begin position="966"/>
        <end position="988"/>
    </location>
</feature>
<dbReference type="NCBIfam" id="TIGR01665">
    <property type="entry name" value="put_anti_recept"/>
    <property type="match status" value="1"/>
</dbReference>
<keyword evidence="2" id="KW-0645">Protease</keyword>
<evidence type="ECO:0000256" key="2">
    <source>
        <dbReference type="ARBA" id="ARBA00022670"/>
    </source>
</evidence>
<sequence length="1522" mass="170740">MIFFTNRLYETLAVASPDTHKGLVLLDDELNQTIKTGTAIYTGKIAKNDISVEKIEAGSFVFVPNFKNKIIPLEVMEVEESRSYKKIIAEDAGLELLNSDVGDHKMKGTLREHIMATIGNDSDWVIGIDEIGDSRNLTLEYTGVSNQTKRIVQIAGRFGAEISYDFKFEGNEIKEKRINFVKERGKDTARRLEVGKELKDVKRNVSITNLRTAVLGIGKPHKETIKTTKTVKKTVKVNDSSSTTKQTNGKLDAFIGWFQARKGKVSYSMYSRMGPRSYDCSSAVHFAAKHAGLLPSNHYIGSTETLFGMKGKYLDEISRSDIRFGDIFVAGRQGASGGAAGHTGAVLDKNRIIHCTYSKNGIAITPINGYTGGPPVRFFRWRNSGAGNVSVNNAKYWTNSNIAYHDLGWTLNGLNAGQLNNWIRATSPGSPFNGQGNVFMEAQKQSGLDARYILAHAALESAWGRSNIAKRYNNYFGIGAFDNDPNNAKNFSNSGLASGIINGAKWIAKNYYNSSYKQTTLYKMRNNNGVHQYATDPNWHNKIANIMKGSERYTRPAAPSANKTKEVLETVSENKEVEKETNLKGYKYDDGRYFVDKDGRVCDREANAIWSKPNTKGRYLSRVYESEATSQKTLFDECLNQLKKNNQPEVSYDVNPDKIPKDIDIGDRVRIIDHDYSPALYLEARLIDVTTSSTNDYIDRAVFANFVPKTSGIAQRLLNLQSNIQDFKYSFENQPYVMSLESSSGNVFKDDIVDTHLIAKLTKAGIAQSANVDGFIWERVSKYPDKLVVKDEDWNESHKDFNEHFIELTRSDIELEATFVCSAMLDDLAVATASYTIKNLAIGIYKQKEEPDRKLLMWGDVWQWEDGETKFKRIWKGDRWEDTVTKRDLELLELTPGPPGQDGKDGMPGPKGADGKTSYMHFAYADSDDGVVGFTLTATTGKKYIGFYTDFTKEDSKDPNKYEWSKYVGDDGKPGKDGQDGIPGKAGADGKTPYFHTAWANSADGSKDFSVSQAGDKLYIGTYTDFIKEDSSDFKKYTWQLVKGSKGEKGEPGKQGIPGKDGKNINRNYINNSKFKTVTVPKNLYDEAYNIDPSFWDNYSRQEMALSFWFKARESKTYKRNFDVHFRAAPWYQFGTVVYPENTTENIFYKLHIGSKMMPQNYKAAQIFIRFIEGYSGDIFEIKDLKLEFGNEATDWIPSVNDLKGKDGEKGSPGKDGKTGKIGQNLLRNSNVPVSNKYYSTNTWYLCETPETGETMTFTAKIKLEKDDSIALYNSGGWINLTGWLKVSKSQAYIIYKSTFSWEDKFLYKGQTYEQTNPPTLTLYTHSNGNGANKNQNEVSIEWATLTRGDIPAIEWSPCYADTDDAISEKASEESLQDLQVHFAMYPTAEELNQNKIDLMKQQAYLDQLKTAIDSNALSLEDRLSIIEANVGAGKLSLEAINTYLHFGEEGVLIGKEGEQVRLRLINNALEITDGSKVVARFANNQTETPNLKVSGAFEFGYHVANKVDLNGNKFTVISPNI</sequence>
<evidence type="ECO:0000256" key="1">
    <source>
        <dbReference type="ARBA" id="ARBA00007074"/>
    </source>
</evidence>
<dbReference type="PROSITE" id="PS51935">
    <property type="entry name" value="NLPC_P60"/>
    <property type="match status" value="1"/>
</dbReference>
<comment type="similarity">
    <text evidence="1">Belongs to the peptidase C40 family.</text>
</comment>
<feature type="region of interest" description="Disordered" evidence="5">
    <location>
        <begin position="893"/>
        <end position="912"/>
    </location>
</feature>
<dbReference type="RefSeq" id="WP_004817989.1">
    <property type="nucleotide sequence ID" value="NZ_AEXN01000032.1"/>
</dbReference>
<evidence type="ECO:0000256" key="3">
    <source>
        <dbReference type="ARBA" id="ARBA00022801"/>
    </source>
</evidence>
<gene>
    <name evidence="7" type="ORF">HMPREF9246_1234</name>
</gene>
<dbReference type="InterPro" id="IPR038765">
    <property type="entry name" value="Papain-like_cys_pep_sf"/>
</dbReference>
<dbReference type="GO" id="GO:0004040">
    <property type="term" value="F:amidase activity"/>
    <property type="evidence" value="ECO:0007669"/>
    <property type="project" value="InterPro"/>
</dbReference>
<reference evidence="7 8" key="1">
    <citation type="submission" date="2011-01" db="EMBL/GenBank/DDBJ databases">
        <authorList>
            <person name="Durkin A.S."/>
            <person name="Madupu R."/>
            <person name="Torralba M."/>
            <person name="Gillis M."/>
            <person name="Methe B."/>
            <person name="Sutton G."/>
            <person name="Nelson K.E."/>
        </authorList>
    </citation>
    <scope>NUCLEOTIDE SEQUENCE [LARGE SCALE GENOMIC DNA]</scope>
    <source>
        <strain evidence="7 8">ACS-025-V-Sch4</strain>
    </source>
</reference>
<dbReference type="InterPro" id="IPR002901">
    <property type="entry name" value="MGlyc_endo_b_GlcNAc-like_dom"/>
</dbReference>
<keyword evidence="3" id="KW-0378">Hydrolase</keyword>
<organism evidence="7 8">
    <name type="scientific">Anaerococcus hydrogenalis ACS-025-V-Sch4</name>
    <dbReference type="NCBI Taxonomy" id="879306"/>
    <lineage>
        <taxon>Bacteria</taxon>
        <taxon>Bacillati</taxon>
        <taxon>Bacillota</taxon>
        <taxon>Tissierellia</taxon>
        <taxon>Tissierellales</taxon>
        <taxon>Peptoniphilaceae</taxon>
        <taxon>Anaerococcus</taxon>
    </lineage>
</organism>
<dbReference type="Gene3D" id="3.90.1720.10">
    <property type="entry name" value="endopeptidase domain like (from Nostoc punctiforme)"/>
    <property type="match status" value="1"/>
</dbReference>
<evidence type="ECO:0000313" key="7">
    <source>
        <dbReference type="EMBL" id="EGC83647.1"/>
    </source>
</evidence>
<evidence type="ECO:0000313" key="8">
    <source>
        <dbReference type="Proteomes" id="UP000005277"/>
    </source>
</evidence>
<dbReference type="Pfam" id="PF01832">
    <property type="entry name" value="Glucosaminidase"/>
    <property type="match status" value="1"/>
</dbReference>
<dbReference type="PANTHER" id="PTHR24637">
    <property type="entry name" value="COLLAGEN"/>
    <property type="match status" value="1"/>
</dbReference>
<evidence type="ECO:0000256" key="4">
    <source>
        <dbReference type="ARBA" id="ARBA00022807"/>
    </source>
</evidence>
<dbReference type="SUPFAM" id="SSF54001">
    <property type="entry name" value="Cysteine proteinases"/>
    <property type="match status" value="1"/>
</dbReference>
<feature type="region of interest" description="Disordered" evidence="5">
    <location>
        <begin position="1202"/>
        <end position="1222"/>
    </location>
</feature>
<protein>
    <submittedName>
        <fullName evidence="7">Mannosyl-glycoprotein endo-beta-N-acetylglucosaminidase</fullName>
    </submittedName>
</protein>
<dbReference type="SMART" id="SM00047">
    <property type="entry name" value="LYZ2"/>
    <property type="match status" value="1"/>
</dbReference>
<dbReference type="InterPro" id="IPR008044">
    <property type="entry name" value="Phage_lysin"/>
</dbReference>
<evidence type="ECO:0000259" key="6">
    <source>
        <dbReference type="PROSITE" id="PS51935"/>
    </source>
</evidence>
<name>F0H1N0_9FIRM</name>
<dbReference type="GO" id="GO:0006508">
    <property type="term" value="P:proteolysis"/>
    <property type="evidence" value="ECO:0007669"/>
    <property type="project" value="UniProtKB-KW"/>
</dbReference>
<dbReference type="InterPro" id="IPR000064">
    <property type="entry name" value="NLP_P60_dom"/>
</dbReference>
<feature type="compositionally biased region" description="Basic and acidic residues" evidence="5">
    <location>
        <begin position="1203"/>
        <end position="1219"/>
    </location>
</feature>